<dbReference type="EC" id="7.-.-.-" evidence="8"/>
<evidence type="ECO:0000256" key="3">
    <source>
        <dbReference type="ARBA" id="ARBA00022723"/>
    </source>
</evidence>
<feature type="binding site" evidence="8">
    <location>
        <position position="389"/>
    </location>
    <ligand>
        <name>[4Fe-4S] cluster</name>
        <dbReference type="ChEBI" id="CHEBI:49883"/>
        <label>1</label>
    </ligand>
</feature>
<evidence type="ECO:0000256" key="7">
    <source>
        <dbReference type="ARBA" id="ARBA00023014"/>
    </source>
</evidence>
<dbReference type="SUPFAM" id="SSF142019">
    <property type="entry name" value="Nqo1 FMN-binding domain-like"/>
    <property type="match status" value="1"/>
</dbReference>
<keyword evidence="6 8" id="KW-0408">Iron</keyword>
<dbReference type="InterPro" id="IPR019554">
    <property type="entry name" value="Soluble_ligand-bd"/>
</dbReference>
<proteinExistence type="inferred from homology"/>
<dbReference type="AlphaFoldDB" id="A0A7C3J580"/>
<dbReference type="GO" id="GO:0005886">
    <property type="term" value="C:plasma membrane"/>
    <property type="evidence" value="ECO:0007669"/>
    <property type="project" value="UniProtKB-SubCell"/>
</dbReference>
<accession>A0A7C3J580</accession>
<sequence length="458" mass="51487">MKWRTRLGRYLKRRKKEYPMAKLYTFGKSGVLPEERKELTEDKKIERFEAKDLIFLSINQHIGAPAKSLVKEGERVLKNQIVASGEGGVTSIVHSPVSGEVVQIKSMVFPGEIKNDVIVIKNDFKNEKVLGTEEKREFKKDKEKFINEIKNGGIIGMGGAGFPTYVKMTPPKDKKIDLFIVNAAECEPYLTNDYRVMLEFGDEFLSGISLILDNLDIPKAIVGIEENKEHAFEKLQKSNSDKRIEFKLLKTKYPQGAEKQLIYALTKRVVPIRKLPFEVGVIVQNVSTVKAIYDLITFNKPLTERVLTCSGKGINEPKNILAPIGVTVSQIAEFCGGIKDNCRYLINGGPMMGKPFSDINLPITKTTSGLLFLTDEEVNIEEENPCIRCGRCLSVCPMGLNPTYLKEASDRREYEKMDDVLDCIECGSCSFICPASRDLASSIVKGKQKYSKYLKRGK</sequence>
<feature type="domain" description="4Fe-4S ferredoxin-type" evidence="9">
    <location>
        <begin position="376"/>
        <end position="407"/>
    </location>
</feature>
<dbReference type="NCBIfam" id="TIGR01945">
    <property type="entry name" value="rnfC"/>
    <property type="match status" value="1"/>
</dbReference>
<dbReference type="GO" id="GO:0022900">
    <property type="term" value="P:electron transport chain"/>
    <property type="evidence" value="ECO:0007669"/>
    <property type="project" value="UniProtKB-UniRule"/>
</dbReference>
<keyword evidence="5 8" id="KW-0249">Electron transport</keyword>
<comment type="cofactor">
    <cofactor evidence="8">
        <name>[4Fe-4S] cluster</name>
        <dbReference type="ChEBI" id="CHEBI:49883"/>
    </cofactor>
    <text evidence="8">Binds 2 [4Fe-4S] clusters per subunit.</text>
</comment>
<dbReference type="GO" id="GO:0051539">
    <property type="term" value="F:4 iron, 4 sulfur cluster binding"/>
    <property type="evidence" value="ECO:0007669"/>
    <property type="project" value="UniProtKB-KW"/>
</dbReference>
<comment type="similarity">
    <text evidence="8">Belongs to the 4Fe4S bacterial-type ferredoxin family. RnfC subfamily.</text>
</comment>
<keyword evidence="8" id="KW-1278">Translocase</keyword>
<dbReference type="GO" id="GO:0009055">
    <property type="term" value="F:electron transfer activity"/>
    <property type="evidence" value="ECO:0007669"/>
    <property type="project" value="InterPro"/>
</dbReference>
<keyword evidence="8" id="KW-0472">Membrane</keyword>
<dbReference type="InterPro" id="IPR026902">
    <property type="entry name" value="RnfC_N"/>
</dbReference>
<dbReference type="Gene3D" id="3.30.70.20">
    <property type="match status" value="1"/>
</dbReference>
<dbReference type="PROSITE" id="PS00198">
    <property type="entry name" value="4FE4S_FER_1"/>
    <property type="match status" value="2"/>
</dbReference>
<dbReference type="HAMAP" id="MF_00461">
    <property type="entry name" value="RsxC_RnfC"/>
    <property type="match status" value="1"/>
</dbReference>
<keyword evidence="2 8" id="KW-0004">4Fe-4S</keyword>
<dbReference type="NCBIfam" id="NF003454">
    <property type="entry name" value="PRK05035.1"/>
    <property type="match status" value="1"/>
</dbReference>
<evidence type="ECO:0000256" key="1">
    <source>
        <dbReference type="ARBA" id="ARBA00022448"/>
    </source>
</evidence>
<dbReference type="Gene3D" id="3.40.50.11540">
    <property type="entry name" value="NADH-ubiquinone oxidoreductase 51kDa subunit"/>
    <property type="match status" value="1"/>
</dbReference>
<evidence type="ECO:0000256" key="5">
    <source>
        <dbReference type="ARBA" id="ARBA00022982"/>
    </source>
</evidence>
<comment type="subunit">
    <text evidence="8">The complex is composed of six subunits: RnfA, RnfB, RnfC, RnfD, RnfE and RnfG.</text>
</comment>
<gene>
    <name evidence="10" type="primary">rsxC</name>
    <name evidence="8" type="synonym">rnfC</name>
    <name evidence="10" type="ORF">ENS15_00335</name>
</gene>
<dbReference type="SUPFAM" id="SSF46548">
    <property type="entry name" value="alpha-helical ferredoxin"/>
    <property type="match status" value="1"/>
</dbReference>
<feature type="binding site" evidence="8">
    <location>
        <position position="429"/>
    </location>
    <ligand>
        <name>[4Fe-4S] cluster</name>
        <dbReference type="ChEBI" id="CHEBI:49883"/>
        <label>2</label>
    </ligand>
</feature>
<dbReference type="InterPro" id="IPR017896">
    <property type="entry name" value="4Fe4S_Fe-S-bd"/>
</dbReference>
<keyword evidence="8" id="KW-1003">Cell membrane</keyword>
<dbReference type="EMBL" id="DSTT01000001">
    <property type="protein sequence ID" value="HFK23090.1"/>
    <property type="molecule type" value="Genomic_DNA"/>
</dbReference>
<evidence type="ECO:0000256" key="4">
    <source>
        <dbReference type="ARBA" id="ARBA00022737"/>
    </source>
</evidence>
<dbReference type="Pfam" id="PF13375">
    <property type="entry name" value="RnfC_N"/>
    <property type="match status" value="1"/>
</dbReference>
<dbReference type="PROSITE" id="PS51379">
    <property type="entry name" value="4FE4S_FER_2"/>
    <property type="match status" value="2"/>
</dbReference>
<keyword evidence="4 8" id="KW-0677">Repeat</keyword>
<feature type="binding site" evidence="8">
    <location>
        <position position="433"/>
    </location>
    <ligand>
        <name>[4Fe-4S] cluster</name>
        <dbReference type="ChEBI" id="CHEBI:49883"/>
        <label>1</label>
    </ligand>
</feature>
<feature type="binding site" evidence="8">
    <location>
        <position position="396"/>
    </location>
    <ligand>
        <name>[4Fe-4S] cluster</name>
        <dbReference type="ChEBI" id="CHEBI:49883"/>
        <label>2</label>
    </ligand>
</feature>
<dbReference type="Pfam" id="PF01512">
    <property type="entry name" value="Complex1_51K"/>
    <property type="match status" value="1"/>
</dbReference>
<keyword evidence="3 8" id="KW-0479">Metal-binding</keyword>
<evidence type="ECO:0000256" key="6">
    <source>
        <dbReference type="ARBA" id="ARBA00023004"/>
    </source>
</evidence>
<dbReference type="InterPro" id="IPR011538">
    <property type="entry name" value="Nuo51_FMN-bd"/>
</dbReference>
<dbReference type="Pfam" id="PF13237">
    <property type="entry name" value="Fer4_10"/>
    <property type="match status" value="1"/>
</dbReference>
<dbReference type="GO" id="GO:0046872">
    <property type="term" value="F:metal ion binding"/>
    <property type="evidence" value="ECO:0007669"/>
    <property type="project" value="UniProtKB-KW"/>
</dbReference>
<organism evidence="10">
    <name type="scientific">candidate division WOR-3 bacterium</name>
    <dbReference type="NCBI Taxonomy" id="2052148"/>
    <lineage>
        <taxon>Bacteria</taxon>
        <taxon>Bacteria division WOR-3</taxon>
    </lineage>
</organism>
<name>A0A7C3J580_UNCW3</name>
<dbReference type="PANTHER" id="PTHR43034">
    <property type="entry name" value="ION-TRANSLOCATING OXIDOREDUCTASE COMPLEX SUBUNIT C"/>
    <property type="match status" value="1"/>
</dbReference>
<dbReference type="InterPro" id="IPR010208">
    <property type="entry name" value="Ion_transpt_RnfC/RsxC"/>
</dbReference>
<comment type="function">
    <text evidence="8">Part of a membrane-bound complex that couples electron transfer with translocation of ions across the membrane.</text>
</comment>
<feature type="binding site" evidence="8">
    <location>
        <position position="392"/>
    </location>
    <ligand>
        <name>[4Fe-4S] cluster</name>
        <dbReference type="ChEBI" id="CHEBI:49883"/>
        <label>1</label>
    </ligand>
</feature>
<feature type="binding site" evidence="8">
    <location>
        <position position="426"/>
    </location>
    <ligand>
        <name>[4Fe-4S] cluster</name>
        <dbReference type="ChEBI" id="CHEBI:49883"/>
        <label>2</label>
    </ligand>
</feature>
<comment type="caution">
    <text evidence="10">The sequence shown here is derived from an EMBL/GenBank/DDBJ whole genome shotgun (WGS) entry which is preliminary data.</text>
</comment>
<protein>
    <recommendedName>
        <fullName evidence="8">Ion-translocating oxidoreductase complex subunit C</fullName>
        <ecNumber evidence="8">7.-.-.-</ecNumber>
    </recommendedName>
    <alternativeName>
        <fullName evidence="8">Rnf electron transport complex subunit C</fullName>
    </alternativeName>
</protein>
<reference evidence="10" key="1">
    <citation type="journal article" date="2020" name="mSystems">
        <title>Genome- and Community-Level Interaction Insights into Carbon Utilization and Element Cycling Functions of Hydrothermarchaeota in Hydrothermal Sediment.</title>
        <authorList>
            <person name="Zhou Z."/>
            <person name="Liu Y."/>
            <person name="Xu W."/>
            <person name="Pan J."/>
            <person name="Luo Z.H."/>
            <person name="Li M."/>
        </authorList>
    </citation>
    <scope>NUCLEOTIDE SEQUENCE [LARGE SCALE GENOMIC DNA]</scope>
    <source>
        <strain evidence="10">SpSt-464</strain>
    </source>
</reference>
<dbReference type="InterPro" id="IPR037225">
    <property type="entry name" value="Nuo51_FMN-bd_sf"/>
</dbReference>
<keyword evidence="1 8" id="KW-0813">Transport</keyword>
<feature type="domain" description="4Fe-4S ferredoxin-type" evidence="9">
    <location>
        <begin position="413"/>
        <end position="442"/>
    </location>
</feature>
<evidence type="ECO:0000256" key="8">
    <source>
        <dbReference type="HAMAP-Rule" id="MF_00461"/>
    </source>
</evidence>
<feature type="binding site" evidence="8">
    <location>
        <position position="423"/>
    </location>
    <ligand>
        <name>[4Fe-4S] cluster</name>
        <dbReference type="ChEBI" id="CHEBI:49883"/>
        <label>2</label>
    </ligand>
</feature>
<dbReference type="InterPro" id="IPR017900">
    <property type="entry name" value="4Fe4S_Fe_S_CS"/>
</dbReference>
<keyword evidence="7 8" id="KW-0411">Iron-sulfur</keyword>
<evidence type="ECO:0000313" key="10">
    <source>
        <dbReference type="EMBL" id="HFK23090.1"/>
    </source>
</evidence>
<evidence type="ECO:0000259" key="9">
    <source>
        <dbReference type="PROSITE" id="PS51379"/>
    </source>
</evidence>
<dbReference type="PANTHER" id="PTHR43034:SF2">
    <property type="entry name" value="ION-TRANSLOCATING OXIDOREDUCTASE COMPLEX SUBUNIT C"/>
    <property type="match status" value="1"/>
</dbReference>
<feature type="binding site" evidence="8">
    <location>
        <position position="386"/>
    </location>
    <ligand>
        <name>[4Fe-4S] cluster</name>
        <dbReference type="ChEBI" id="CHEBI:49883"/>
        <label>1</label>
    </ligand>
</feature>
<dbReference type="Pfam" id="PF10531">
    <property type="entry name" value="SLBB"/>
    <property type="match status" value="1"/>
</dbReference>
<evidence type="ECO:0000256" key="2">
    <source>
        <dbReference type="ARBA" id="ARBA00022485"/>
    </source>
</evidence>
<comment type="subcellular location">
    <subcellularLocation>
        <location evidence="8">Cell membrane</location>
        <topology evidence="8">Peripheral membrane protein</topology>
    </subcellularLocation>
</comment>